<dbReference type="SUPFAM" id="SSF88659">
    <property type="entry name" value="Sigma3 and sigma4 domains of RNA polymerase sigma factors"/>
    <property type="match status" value="1"/>
</dbReference>
<dbReference type="PANTHER" id="PTHR43133">
    <property type="entry name" value="RNA POLYMERASE ECF-TYPE SIGMA FACTO"/>
    <property type="match status" value="1"/>
</dbReference>
<evidence type="ECO:0000256" key="4">
    <source>
        <dbReference type="ARBA" id="ARBA00023163"/>
    </source>
</evidence>
<dbReference type="AlphaFoldDB" id="A0A2H3L7A2"/>
<keyword evidence="2" id="KW-0805">Transcription regulation</keyword>
<dbReference type="InterPro" id="IPR013249">
    <property type="entry name" value="RNA_pol_sigma70_r4_t2"/>
</dbReference>
<feature type="domain" description="RNA polymerase sigma-70 region 2" evidence="5">
    <location>
        <begin position="17"/>
        <end position="85"/>
    </location>
</feature>
<evidence type="ECO:0000259" key="5">
    <source>
        <dbReference type="Pfam" id="PF04542"/>
    </source>
</evidence>
<dbReference type="Pfam" id="PF04542">
    <property type="entry name" value="Sigma70_r2"/>
    <property type="match status" value="1"/>
</dbReference>
<dbReference type="CDD" id="cd06171">
    <property type="entry name" value="Sigma70_r4"/>
    <property type="match status" value="1"/>
</dbReference>
<dbReference type="GO" id="GO:0016987">
    <property type="term" value="F:sigma factor activity"/>
    <property type="evidence" value="ECO:0007669"/>
    <property type="project" value="UniProtKB-KW"/>
</dbReference>
<proteinExistence type="inferred from homology"/>
<evidence type="ECO:0000313" key="7">
    <source>
        <dbReference type="EMBL" id="PDV99133.1"/>
    </source>
</evidence>
<dbReference type="InterPro" id="IPR013325">
    <property type="entry name" value="RNA_pol_sigma_r2"/>
</dbReference>
<evidence type="ECO:0000256" key="1">
    <source>
        <dbReference type="ARBA" id="ARBA00010641"/>
    </source>
</evidence>
<dbReference type="Proteomes" id="UP000220922">
    <property type="component" value="Unassembled WGS sequence"/>
</dbReference>
<dbReference type="InterPro" id="IPR014284">
    <property type="entry name" value="RNA_pol_sigma-70_dom"/>
</dbReference>
<dbReference type="InterPro" id="IPR039425">
    <property type="entry name" value="RNA_pol_sigma-70-like"/>
</dbReference>
<evidence type="ECO:0000313" key="8">
    <source>
        <dbReference type="Proteomes" id="UP000220922"/>
    </source>
</evidence>
<accession>A0A2H3L7A2</accession>
<dbReference type="Gene3D" id="1.10.10.10">
    <property type="entry name" value="Winged helix-like DNA-binding domain superfamily/Winged helix DNA-binding domain"/>
    <property type="match status" value="1"/>
</dbReference>
<dbReference type="PANTHER" id="PTHR43133:SF62">
    <property type="entry name" value="RNA POLYMERASE SIGMA FACTOR SIGZ"/>
    <property type="match status" value="1"/>
</dbReference>
<protein>
    <submittedName>
        <fullName evidence="7">RNA polymerase subunit sigma-70</fullName>
    </submittedName>
</protein>
<evidence type="ECO:0000259" key="6">
    <source>
        <dbReference type="Pfam" id="PF08281"/>
    </source>
</evidence>
<gene>
    <name evidence="7" type="ORF">A9Q02_13535</name>
</gene>
<organism evidence="7 8">
    <name type="scientific">Candidatus Chloroploca asiatica</name>
    <dbReference type="NCBI Taxonomy" id="1506545"/>
    <lineage>
        <taxon>Bacteria</taxon>
        <taxon>Bacillati</taxon>
        <taxon>Chloroflexota</taxon>
        <taxon>Chloroflexia</taxon>
        <taxon>Chloroflexales</taxon>
        <taxon>Chloroflexineae</taxon>
        <taxon>Oscillochloridaceae</taxon>
        <taxon>Candidatus Chloroploca</taxon>
    </lineage>
</organism>
<dbReference type="InterPro" id="IPR007627">
    <property type="entry name" value="RNA_pol_sigma70_r2"/>
</dbReference>
<dbReference type="InterPro" id="IPR013324">
    <property type="entry name" value="RNA_pol_sigma_r3/r4-like"/>
</dbReference>
<sequence length="184" mass="20997">MLIVKVAAGDNQALEVLYHRYSRVVYGLAVRIVNNAEQAEDIVQETFWRVWRRASTFRQGSSQFLPWLFGIARNLCIDELRRRQARPATGGDDDQILLSIPDLQPAVDDVTWDAERRRLIIHALGELPSDQRQVIEMAYFGGLSQREIADHLEHPLGTVKTRIRLALQKLKGALQNQGISLDDR</sequence>
<dbReference type="GO" id="GO:0003677">
    <property type="term" value="F:DNA binding"/>
    <property type="evidence" value="ECO:0007669"/>
    <property type="project" value="InterPro"/>
</dbReference>
<keyword evidence="3" id="KW-0731">Sigma factor</keyword>
<comment type="similarity">
    <text evidence="1">Belongs to the sigma-70 factor family. ECF subfamily.</text>
</comment>
<dbReference type="SUPFAM" id="SSF88946">
    <property type="entry name" value="Sigma2 domain of RNA polymerase sigma factors"/>
    <property type="match status" value="1"/>
</dbReference>
<feature type="domain" description="RNA polymerase sigma factor 70 region 4 type 2" evidence="6">
    <location>
        <begin position="118"/>
        <end position="170"/>
    </location>
</feature>
<dbReference type="NCBIfam" id="TIGR02937">
    <property type="entry name" value="sigma70-ECF"/>
    <property type="match status" value="1"/>
</dbReference>
<dbReference type="Gene3D" id="1.10.1740.10">
    <property type="match status" value="1"/>
</dbReference>
<dbReference type="EMBL" id="LYXE01000083">
    <property type="protein sequence ID" value="PDV99133.1"/>
    <property type="molecule type" value="Genomic_DNA"/>
</dbReference>
<keyword evidence="8" id="KW-1185">Reference proteome</keyword>
<comment type="caution">
    <text evidence="7">The sequence shown here is derived from an EMBL/GenBank/DDBJ whole genome shotgun (WGS) entry which is preliminary data.</text>
</comment>
<evidence type="ECO:0000256" key="3">
    <source>
        <dbReference type="ARBA" id="ARBA00023082"/>
    </source>
</evidence>
<dbReference type="InterPro" id="IPR036388">
    <property type="entry name" value="WH-like_DNA-bd_sf"/>
</dbReference>
<evidence type="ECO:0000256" key="2">
    <source>
        <dbReference type="ARBA" id="ARBA00023015"/>
    </source>
</evidence>
<keyword evidence="4" id="KW-0804">Transcription</keyword>
<dbReference type="GO" id="GO:0006352">
    <property type="term" value="P:DNA-templated transcription initiation"/>
    <property type="evidence" value="ECO:0007669"/>
    <property type="project" value="InterPro"/>
</dbReference>
<dbReference type="Pfam" id="PF08281">
    <property type="entry name" value="Sigma70_r4_2"/>
    <property type="match status" value="1"/>
</dbReference>
<reference evidence="7 8" key="1">
    <citation type="submission" date="2016-05" db="EMBL/GenBank/DDBJ databases">
        <authorList>
            <person name="Lavstsen T."/>
            <person name="Jespersen J.S."/>
        </authorList>
    </citation>
    <scope>NUCLEOTIDE SEQUENCE [LARGE SCALE GENOMIC DNA]</scope>
    <source>
        <strain evidence="7 8">B7-9</strain>
    </source>
</reference>
<name>A0A2H3L7A2_9CHLR</name>